<proteinExistence type="predicted"/>
<sequence length="99" mass="10128">MKAVTVDQTALRTVADAQRGAADRVRDQADAERLDTGALAPVFGLIGAGFLAALADVTVQRTRKLDALSTAHTNTSVGTTAACCAYTCCDADGAKKVTA</sequence>
<organism evidence="2 3">
    <name type="scientific">Gordonia malaquae NBRC 108250</name>
    <dbReference type="NCBI Taxonomy" id="1223542"/>
    <lineage>
        <taxon>Bacteria</taxon>
        <taxon>Bacillati</taxon>
        <taxon>Actinomycetota</taxon>
        <taxon>Actinomycetes</taxon>
        <taxon>Mycobacteriales</taxon>
        <taxon>Gordoniaceae</taxon>
        <taxon>Gordonia</taxon>
    </lineage>
</organism>
<keyword evidence="1" id="KW-0472">Membrane</keyword>
<gene>
    <name evidence="2" type="ORF">GM1_020_00730</name>
</gene>
<name>M3VG83_GORML</name>
<feature type="transmembrane region" description="Helical" evidence="1">
    <location>
        <begin position="38"/>
        <end position="59"/>
    </location>
</feature>
<keyword evidence="1" id="KW-1133">Transmembrane helix</keyword>
<dbReference type="AlphaFoldDB" id="M3VG83"/>
<dbReference type="EMBL" id="BAOP01000020">
    <property type="protein sequence ID" value="GAC80709.1"/>
    <property type="molecule type" value="Genomic_DNA"/>
</dbReference>
<protein>
    <recommendedName>
        <fullName evidence="4">ESX-1 secretion-associated protein</fullName>
    </recommendedName>
</protein>
<dbReference type="Proteomes" id="UP000035009">
    <property type="component" value="Unassembled WGS sequence"/>
</dbReference>
<reference evidence="2 3" key="1">
    <citation type="submission" date="2013-02" db="EMBL/GenBank/DDBJ databases">
        <title>Whole genome shotgun sequence of Gordonia malaquae NBRC 108250.</title>
        <authorList>
            <person name="Yoshida I."/>
            <person name="Hosoyama A."/>
            <person name="Tsuchikane K."/>
            <person name="Ando Y."/>
            <person name="Baba S."/>
            <person name="Ohji S."/>
            <person name="Hamada M."/>
            <person name="Tamura T."/>
            <person name="Yamazoe A."/>
            <person name="Yamazaki S."/>
            <person name="Fujita N."/>
        </authorList>
    </citation>
    <scope>NUCLEOTIDE SEQUENCE [LARGE SCALE GENOMIC DNA]</scope>
    <source>
        <strain evidence="2 3">NBRC 108250</strain>
    </source>
</reference>
<dbReference type="InterPro" id="IPR022536">
    <property type="entry name" value="EspC"/>
</dbReference>
<dbReference type="STRING" id="410332.SAMN04488550_1472"/>
<dbReference type="GO" id="GO:0009306">
    <property type="term" value="P:protein secretion"/>
    <property type="evidence" value="ECO:0007669"/>
    <property type="project" value="InterPro"/>
</dbReference>
<comment type="caution">
    <text evidence="2">The sequence shown here is derived from an EMBL/GenBank/DDBJ whole genome shotgun (WGS) entry which is preliminary data.</text>
</comment>
<dbReference type="Pfam" id="PF10824">
    <property type="entry name" value="T7SS_ESX_EspC"/>
    <property type="match status" value="1"/>
</dbReference>
<evidence type="ECO:0000313" key="3">
    <source>
        <dbReference type="Proteomes" id="UP000035009"/>
    </source>
</evidence>
<keyword evidence="1" id="KW-0812">Transmembrane</keyword>
<keyword evidence="3" id="KW-1185">Reference proteome</keyword>
<evidence type="ECO:0000256" key="1">
    <source>
        <dbReference type="SAM" id="Phobius"/>
    </source>
</evidence>
<accession>M3VG83</accession>
<evidence type="ECO:0000313" key="2">
    <source>
        <dbReference type="EMBL" id="GAC80709.1"/>
    </source>
</evidence>
<evidence type="ECO:0008006" key="4">
    <source>
        <dbReference type="Google" id="ProtNLM"/>
    </source>
</evidence>